<gene>
    <name evidence="2" type="ORF">RF55_3090</name>
</gene>
<dbReference type="Proteomes" id="UP000036403">
    <property type="component" value="Unassembled WGS sequence"/>
</dbReference>
<feature type="compositionally biased region" description="Basic and acidic residues" evidence="1">
    <location>
        <begin position="236"/>
        <end position="259"/>
    </location>
</feature>
<proteinExistence type="predicted"/>
<evidence type="ECO:0000256" key="1">
    <source>
        <dbReference type="SAM" id="MobiDB-lite"/>
    </source>
</evidence>
<feature type="compositionally biased region" description="Basic and acidic residues" evidence="1">
    <location>
        <begin position="278"/>
        <end position="292"/>
    </location>
</feature>
<organism evidence="2 3">
    <name type="scientific">Lasius niger</name>
    <name type="common">Black garden ant</name>
    <dbReference type="NCBI Taxonomy" id="67767"/>
    <lineage>
        <taxon>Eukaryota</taxon>
        <taxon>Metazoa</taxon>
        <taxon>Ecdysozoa</taxon>
        <taxon>Arthropoda</taxon>
        <taxon>Hexapoda</taxon>
        <taxon>Insecta</taxon>
        <taxon>Pterygota</taxon>
        <taxon>Neoptera</taxon>
        <taxon>Endopterygota</taxon>
        <taxon>Hymenoptera</taxon>
        <taxon>Apocrita</taxon>
        <taxon>Aculeata</taxon>
        <taxon>Formicoidea</taxon>
        <taxon>Formicidae</taxon>
        <taxon>Formicinae</taxon>
        <taxon>Lasius</taxon>
        <taxon>Lasius</taxon>
    </lineage>
</organism>
<feature type="region of interest" description="Disordered" evidence="1">
    <location>
        <begin position="199"/>
        <end position="393"/>
    </location>
</feature>
<feature type="compositionally biased region" description="Acidic residues" evidence="1">
    <location>
        <begin position="347"/>
        <end position="373"/>
    </location>
</feature>
<reference evidence="2 3" key="1">
    <citation type="submission" date="2015-04" db="EMBL/GenBank/DDBJ databases">
        <title>Lasius niger genome sequencing.</title>
        <authorList>
            <person name="Konorov E.A."/>
            <person name="Nikitin M.A."/>
            <person name="Kirill M.V."/>
            <person name="Chang P."/>
        </authorList>
    </citation>
    <scope>NUCLEOTIDE SEQUENCE [LARGE SCALE GENOMIC DNA]</scope>
    <source>
        <tissue evidence="2">Whole</tissue>
    </source>
</reference>
<name>A0A0J7NW52_LASNI</name>
<evidence type="ECO:0000313" key="3">
    <source>
        <dbReference type="Proteomes" id="UP000036403"/>
    </source>
</evidence>
<feature type="compositionally biased region" description="Basic and acidic residues" evidence="1">
    <location>
        <begin position="207"/>
        <end position="218"/>
    </location>
</feature>
<sequence>MEEKVNAIVDEILDEDQGNDFGATRSENCPRGCEEPDDRPKETSRQCKCGVENSTRFSLRVLEAMRSLQRDVDQPPTSSVDDIVDYIRANYRHDGDLHAQVRTALRQVCSQGFVMELLSNEYHLIGPVVSPMKPNGCSLDCKGRTSGRRNGLDNHRNGVCRCERFLGRNGPSRDARSLREESLGRFIVDRGENSIAEPRFHSTGISADERDNGDYRDTEEFDGEELSPSCDCNDTSDIRDDRRRRDITGVREIERRDEQAEPIPGPSRDFARPIPARNAREARLEDRMVQRADEDDEETTEEEDMDCTCDTNGMTRVTRDEPSRRRPLDRPRVVIRNQRNGHRRENNEEEEEDEEEDEEDEEKVEEEDEDTEDSAYRELRARSPRRRTTARERELKRWIRRCRQECERRRAR</sequence>
<dbReference type="EMBL" id="LBMM01001272">
    <property type="protein sequence ID" value="KMQ96610.1"/>
    <property type="molecule type" value="Genomic_DNA"/>
</dbReference>
<feature type="compositionally biased region" description="Acidic residues" evidence="1">
    <location>
        <begin position="293"/>
        <end position="307"/>
    </location>
</feature>
<feature type="region of interest" description="Disordered" evidence="1">
    <location>
        <begin position="1"/>
        <end position="45"/>
    </location>
</feature>
<comment type="caution">
    <text evidence="2">The sequence shown here is derived from an EMBL/GenBank/DDBJ whole genome shotgun (WGS) entry which is preliminary data.</text>
</comment>
<feature type="compositionally biased region" description="Basic and acidic residues" evidence="1">
    <location>
        <begin position="32"/>
        <end position="45"/>
    </location>
</feature>
<feature type="compositionally biased region" description="Basic and acidic residues" evidence="1">
    <location>
        <begin position="317"/>
        <end position="332"/>
    </location>
</feature>
<dbReference type="PaxDb" id="67767-A0A0J7NW52"/>
<evidence type="ECO:0000313" key="2">
    <source>
        <dbReference type="EMBL" id="KMQ96610.1"/>
    </source>
</evidence>
<dbReference type="OrthoDB" id="6774326at2759"/>
<dbReference type="AlphaFoldDB" id="A0A0J7NW52"/>
<accession>A0A0J7NW52</accession>
<protein>
    <submittedName>
        <fullName evidence="2">Myb-like protein x-like protein</fullName>
    </submittedName>
</protein>
<keyword evidence="3" id="KW-1185">Reference proteome</keyword>